<evidence type="ECO:0008006" key="3">
    <source>
        <dbReference type="Google" id="ProtNLM"/>
    </source>
</evidence>
<proteinExistence type="predicted"/>
<evidence type="ECO:0000313" key="1">
    <source>
        <dbReference type="EMBL" id="MCQ4081058.1"/>
    </source>
</evidence>
<name>A0ABT1PTR1_9ACTN</name>
<accession>A0ABT1PTR1</accession>
<gene>
    <name evidence="1" type="ORF">NGB36_10705</name>
</gene>
<comment type="caution">
    <text evidence="1">The sequence shown here is derived from an EMBL/GenBank/DDBJ whole genome shotgun (WGS) entry which is preliminary data.</text>
</comment>
<dbReference type="Proteomes" id="UP001057702">
    <property type="component" value="Unassembled WGS sequence"/>
</dbReference>
<dbReference type="EMBL" id="JANFNG010000006">
    <property type="protein sequence ID" value="MCQ4081058.1"/>
    <property type="molecule type" value="Genomic_DNA"/>
</dbReference>
<dbReference type="RefSeq" id="WP_255919966.1">
    <property type="nucleotide sequence ID" value="NZ_JANFNG010000006.1"/>
</dbReference>
<organism evidence="1 2">
    <name type="scientific">Streptomyces humicola</name>
    <dbReference type="NCBI Taxonomy" id="2953240"/>
    <lineage>
        <taxon>Bacteria</taxon>
        <taxon>Bacillati</taxon>
        <taxon>Actinomycetota</taxon>
        <taxon>Actinomycetes</taxon>
        <taxon>Kitasatosporales</taxon>
        <taxon>Streptomycetaceae</taxon>
        <taxon>Streptomyces</taxon>
    </lineage>
</organism>
<evidence type="ECO:0000313" key="2">
    <source>
        <dbReference type="Proteomes" id="UP001057702"/>
    </source>
</evidence>
<reference evidence="1" key="1">
    <citation type="submission" date="2022-06" db="EMBL/GenBank/DDBJ databases">
        <title>Draft genome sequence of Streptomyces sp. RB6PN25 isolated from peat swamp forest in Thailand.</title>
        <authorList>
            <person name="Duangmal K."/>
            <person name="Klaysubun C."/>
        </authorList>
    </citation>
    <scope>NUCLEOTIDE SEQUENCE</scope>
    <source>
        <strain evidence="1">RB6PN25</strain>
    </source>
</reference>
<sequence>MNECAFVAVLTGFPGSGRTTLADGIRIDQHQRSERSAWTALAEEENFLTTRLGRSV</sequence>
<protein>
    <recommendedName>
        <fullName evidence="3">ATP-binding protein</fullName>
    </recommendedName>
</protein>
<keyword evidence="2" id="KW-1185">Reference proteome</keyword>